<feature type="transmembrane region" description="Helical" evidence="1">
    <location>
        <begin position="74"/>
        <end position="94"/>
    </location>
</feature>
<sequence length="205" mass="21316">MSAIPRIVGAAVLGAVSAGLVAAISGSALGILSGIAVTCAVFVVVGWIVLWPMNAEETAEFIGREAVDKALEEGIIVFASVGGLAAILVLMLLGHGADSGTAALALGGVFLAWGSVHLMYATRYADLYYTADAGGIDFNSPGTQPSYRDFLYFSYNLGMTYAVSDTNVTRSEIRSVVLRHCMLSYVFGALILATTINLVVAIVNA</sequence>
<dbReference type="OrthoDB" id="64737at2"/>
<feature type="transmembrane region" description="Helical" evidence="1">
    <location>
        <begin position="33"/>
        <end position="53"/>
    </location>
</feature>
<keyword evidence="3" id="KW-1185">Reference proteome</keyword>
<comment type="caution">
    <text evidence="2">The sequence shown here is derived from an EMBL/GenBank/DDBJ whole genome shotgun (WGS) entry which is preliminary data.</text>
</comment>
<dbReference type="AlphaFoldDB" id="A0A3A5HII4"/>
<keyword evidence="1" id="KW-1133">Transmembrane helix</keyword>
<evidence type="ECO:0000313" key="2">
    <source>
        <dbReference type="EMBL" id="RJS47874.1"/>
    </source>
</evidence>
<reference evidence="3" key="1">
    <citation type="submission" date="2018-09" db="EMBL/GenBank/DDBJ databases">
        <authorList>
            <person name="Zhu H."/>
        </authorList>
    </citation>
    <scope>NUCLEOTIDE SEQUENCE [LARGE SCALE GENOMIC DNA]</scope>
    <source>
        <strain evidence="3">K1W22B-1</strain>
    </source>
</reference>
<evidence type="ECO:0000256" key="1">
    <source>
        <dbReference type="SAM" id="Phobius"/>
    </source>
</evidence>
<keyword evidence="1" id="KW-0472">Membrane</keyword>
<feature type="transmembrane region" description="Helical" evidence="1">
    <location>
        <begin position="182"/>
        <end position="203"/>
    </location>
</feature>
<accession>A0A3A5HII4</accession>
<gene>
    <name evidence="2" type="ORF">D4739_09340</name>
</gene>
<organism evidence="2 3">
    <name type="scientific">Nocardioides cavernaquae</name>
    <dbReference type="NCBI Taxonomy" id="2321396"/>
    <lineage>
        <taxon>Bacteria</taxon>
        <taxon>Bacillati</taxon>
        <taxon>Actinomycetota</taxon>
        <taxon>Actinomycetes</taxon>
        <taxon>Propionibacteriales</taxon>
        <taxon>Nocardioidaceae</taxon>
        <taxon>Nocardioides</taxon>
    </lineage>
</organism>
<feature type="transmembrane region" description="Helical" evidence="1">
    <location>
        <begin position="100"/>
        <end position="120"/>
    </location>
</feature>
<proteinExistence type="predicted"/>
<dbReference type="Pfam" id="PF07077">
    <property type="entry name" value="DUF1345"/>
    <property type="match status" value="1"/>
</dbReference>
<dbReference type="Proteomes" id="UP000276542">
    <property type="component" value="Unassembled WGS sequence"/>
</dbReference>
<dbReference type="InterPro" id="IPR009781">
    <property type="entry name" value="DUF1345"/>
</dbReference>
<evidence type="ECO:0000313" key="3">
    <source>
        <dbReference type="Proteomes" id="UP000276542"/>
    </source>
</evidence>
<dbReference type="EMBL" id="QYRP01000002">
    <property type="protein sequence ID" value="RJS47874.1"/>
    <property type="molecule type" value="Genomic_DNA"/>
</dbReference>
<protein>
    <submittedName>
        <fullName evidence="2">DUF1345 domain-containing protein</fullName>
    </submittedName>
</protein>
<keyword evidence="1" id="KW-0812">Transmembrane</keyword>
<name>A0A3A5HII4_9ACTN</name>